<proteinExistence type="predicted"/>
<dbReference type="SUPFAM" id="SSF53850">
    <property type="entry name" value="Periplasmic binding protein-like II"/>
    <property type="match status" value="1"/>
</dbReference>
<name>A0A5C1DJA3_9NEIS</name>
<dbReference type="Proteomes" id="UP000322079">
    <property type="component" value="Chromosome"/>
</dbReference>
<dbReference type="SMART" id="SM00062">
    <property type="entry name" value="PBPb"/>
    <property type="match status" value="1"/>
</dbReference>
<evidence type="ECO:0000256" key="2">
    <source>
        <dbReference type="SAM" id="SignalP"/>
    </source>
</evidence>
<evidence type="ECO:0000313" key="4">
    <source>
        <dbReference type="EMBL" id="QEL56774.1"/>
    </source>
</evidence>
<organism evidence="4 5">
    <name type="scientific">Chromobacterium paludis</name>
    <dbReference type="NCBI Taxonomy" id="2605945"/>
    <lineage>
        <taxon>Bacteria</taxon>
        <taxon>Pseudomonadati</taxon>
        <taxon>Pseudomonadota</taxon>
        <taxon>Betaproteobacteria</taxon>
        <taxon>Neisseriales</taxon>
        <taxon>Chromobacteriaceae</taxon>
        <taxon>Chromobacterium</taxon>
    </lineage>
</organism>
<feature type="signal peptide" evidence="2">
    <location>
        <begin position="1"/>
        <end position="19"/>
    </location>
</feature>
<dbReference type="AlphaFoldDB" id="A0A5C1DJA3"/>
<dbReference type="KEGG" id="chrm:FYK34_15000"/>
<evidence type="ECO:0000259" key="3">
    <source>
        <dbReference type="SMART" id="SM00062"/>
    </source>
</evidence>
<protein>
    <submittedName>
        <fullName evidence="4">Amino acid ABC transporter substrate-binding protein</fullName>
    </submittedName>
</protein>
<keyword evidence="1 2" id="KW-0732">Signal</keyword>
<gene>
    <name evidence="4" type="ORF">FYK34_15000</name>
</gene>
<sequence length="254" mass="29220">MRRLLLLVFALLLSARATAAETTLELATGEWPPYVSQSLPQGGAFAQIVRQAFLRAGYQVHFSYLSWPQDEAQLRMGKAVAALPYRPTPERLKEFDFSPPLMRTSSFLFYHKPHMPHPPQSFQSLDALRGYRVAIQLGYWYIPLFQQHKLNTLLTSDEVNALRQLQLGRLDLAPMSLERGWYLIHKVLPGRENEFGYIPTPLDKETPLGLMFSRSYPQAARIREDFARALEQMEKDGSLKAIYQRNFPEVTPPR</sequence>
<dbReference type="EMBL" id="CP043473">
    <property type="protein sequence ID" value="QEL56774.1"/>
    <property type="molecule type" value="Genomic_DNA"/>
</dbReference>
<dbReference type="Gene3D" id="3.40.190.10">
    <property type="entry name" value="Periplasmic binding protein-like II"/>
    <property type="match status" value="2"/>
</dbReference>
<evidence type="ECO:0000313" key="5">
    <source>
        <dbReference type="Proteomes" id="UP000322079"/>
    </source>
</evidence>
<dbReference type="PANTHER" id="PTHR35936:SF25">
    <property type="entry name" value="ABC TRANSPORTER SUBSTRATE-BINDING PROTEIN"/>
    <property type="match status" value="1"/>
</dbReference>
<reference evidence="4 5" key="1">
    <citation type="submission" date="2019-08" db="EMBL/GenBank/DDBJ databases">
        <title>Chromobacterium paludis, a novel bacterium isolated from a Maryland marsh pond.</title>
        <authorList>
            <person name="Blackburn M.B."/>
            <person name="Gundersen-Rindal D.E."/>
        </authorList>
    </citation>
    <scope>NUCLEOTIDE SEQUENCE [LARGE SCALE GENOMIC DNA]</scope>
    <source>
        <strain evidence="5">IIBBL 257-1</strain>
    </source>
</reference>
<dbReference type="InterPro" id="IPR001638">
    <property type="entry name" value="Solute-binding_3/MltF_N"/>
</dbReference>
<feature type="domain" description="Solute-binding protein family 3/N-terminal" evidence="3">
    <location>
        <begin position="23"/>
        <end position="250"/>
    </location>
</feature>
<accession>A0A5C1DJA3</accession>
<dbReference type="PANTHER" id="PTHR35936">
    <property type="entry name" value="MEMBRANE-BOUND LYTIC MUREIN TRANSGLYCOSYLASE F"/>
    <property type="match status" value="1"/>
</dbReference>
<feature type="chain" id="PRO_5023114618" evidence="2">
    <location>
        <begin position="20"/>
        <end position="254"/>
    </location>
</feature>
<evidence type="ECO:0000256" key="1">
    <source>
        <dbReference type="ARBA" id="ARBA00022729"/>
    </source>
</evidence>
<dbReference type="RefSeq" id="WP_149297754.1">
    <property type="nucleotide sequence ID" value="NZ_CP043473.1"/>
</dbReference>
<dbReference type="Pfam" id="PF00497">
    <property type="entry name" value="SBP_bac_3"/>
    <property type="match status" value="1"/>
</dbReference>
<keyword evidence="5" id="KW-1185">Reference proteome</keyword>